<keyword evidence="1" id="KW-0812">Transmembrane</keyword>
<dbReference type="OMA" id="HRVCHRY"/>
<keyword evidence="1" id="KW-1133">Transmembrane helix</keyword>
<name>A0A4D6KNE6_9EURY</name>
<gene>
    <name evidence="2" type="ORF">E5139_12665</name>
</gene>
<evidence type="ECO:0000313" key="2">
    <source>
        <dbReference type="EMBL" id="QCD66456.1"/>
    </source>
</evidence>
<organism evidence="2 3">
    <name type="scientific">Halomicrobium mukohataei</name>
    <dbReference type="NCBI Taxonomy" id="57705"/>
    <lineage>
        <taxon>Archaea</taxon>
        <taxon>Methanobacteriati</taxon>
        <taxon>Methanobacteriota</taxon>
        <taxon>Stenosarchaea group</taxon>
        <taxon>Halobacteria</taxon>
        <taxon>Halobacteriales</taxon>
        <taxon>Haloarculaceae</taxon>
        <taxon>Halomicrobium</taxon>
    </lineage>
</organism>
<keyword evidence="1" id="KW-0472">Membrane</keyword>
<evidence type="ECO:0000313" key="3">
    <source>
        <dbReference type="Proteomes" id="UP000297053"/>
    </source>
</evidence>
<accession>A0A4D6KNE6</accession>
<feature type="transmembrane region" description="Helical" evidence="1">
    <location>
        <begin position="143"/>
        <end position="169"/>
    </location>
</feature>
<sequence length="176" mass="18212">MQSSQIRTLHTVCKRYGPGRLPHAEKNDIGAGYAAAAAAVIATLLYGAVISAMEIFTAGIEGAFGMVFFSLALPFVVPAAFLVGVISWRLLPSYSTPIGIVGGGLGSIATYLVATVLFGALLTAMSALSLTGADPISAITFSYGLLATAFVLTWWVTIPIGCLAGYVYVNVVNTSN</sequence>
<proteinExistence type="predicted"/>
<reference evidence="2 3" key="2">
    <citation type="submission" date="2019-04" db="EMBL/GenBank/DDBJ databases">
        <authorList>
            <person name="Yang S."/>
            <person name="Wei W."/>
        </authorList>
    </citation>
    <scope>NUCLEOTIDE SEQUENCE [LARGE SCALE GENOMIC DNA]</scope>
    <source>
        <strain evidence="3">ZP60</strain>
    </source>
</reference>
<reference evidence="2 3" key="1">
    <citation type="submission" date="2019-04" db="EMBL/GenBank/DDBJ databases">
        <title>Complete genome sequence of Arthrobacter sp. ZXY-2 associated with effective atrazine degradation and salt adaptation.</title>
        <authorList>
            <person name="Zhao X."/>
        </authorList>
    </citation>
    <scope>NUCLEOTIDE SEQUENCE [LARGE SCALE GENOMIC DNA]</scope>
    <source>
        <strain evidence="3">ZP60</strain>
    </source>
</reference>
<dbReference type="Proteomes" id="UP000297053">
    <property type="component" value="Chromosome"/>
</dbReference>
<dbReference type="GeneID" id="42179807"/>
<feature type="transmembrane region" description="Helical" evidence="1">
    <location>
        <begin position="64"/>
        <end position="88"/>
    </location>
</feature>
<dbReference type="AlphaFoldDB" id="A0A4D6KNE6"/>
<dbReference type="KEGG" id="halz:E5139_12665"/>
<evidence type="ECO:0000256" key="1">
    <source>
        <dbReference type="SAM" id="Phobius"/>
    </source>
</evidence>
<evidence type="ECO:0008006" key="4">
    <source>
        <dbReference type="Google" id="ProtNLM"/>
    </source>
</evidence>
<protein>
    <recommendedName>
        <fullName evidence="4">Yip1 domain-containing protein</fullName>
    </recommendedName>
</protein>
<dbReference type="RefSeq" id="WP_015762865.1">
    <property type="nucleotide sequence ID" value="NZ_CP039375.1"/>
</dbReference>
<dbReference type="EMBL" id="CP039375">
    <property type="protein sequence ID" value="QCD66456.1"/>
    <property type="molecule type" value="Genomic_DNA"/>
</dbReference>
<feature type="transmembrane region" description="Helical" evidence="1">
    <location>
        <begin position="31"/>
        <end position="52"/>
    </location>
</feature>
<feature type="transmembrane region" description="Helical" evidence="1">
    <location>
        <begin position="108"/>
        <end position="131"/>
    </location>
</feature>